<feature type="domain" description="DUF2157" evidence="1">
    <location>
        <begin position="6"/>
        <end position="113"/>
    </location>
</feature>
<sequence>MREKLVRLGYLLGLALVLSGILYFFASNWQGFDRYTKIALSVGLMLLFYGSAFAVRKLLPQQAFLSHWTLLAGALSFGLSIALLSQIYNTHAESYWLFLIWLVPVTLFSLFTKYQPFYVLSFVLFQFTMAFFISPTGAVSKRGEQETLLLYAGMAFVNLLIFWIIKKKQRSSPVIMYAAFCLFHYIFLTVSLPDFTGSSSLRIGLIIFYLLFLLSSFFYFSKVKPQRSFLGISIVAFALFVIEQFFSFIFKHYAEWSLFLALGFVILFIGASVWFVKWLTANTSAQKTSLRVIKRIAVIGITAIASVIGSSSLGGLVTLITGTYPTNGMLVIGVLLIVACYLIKADIPTVKYTLLMMGVLISGGASFFVNDILFFIYVIALIALLVFTKHTPVRMLLFVLVQGLLLIKVPTAYYDTIKIDYVLLALFLLNAAVYAINVHHAFKKAALLLAFIFLLSLTELSEPSFLNIIYCTVFFVVSTVFLFVTVRKEPKYDFIVGMIFWFVFLAMKYYDFVWDLFNKSLVLVILGLIFLFLSRKWDLSTPDQPQPSFLDRSRTAVWIIILVQLITLGGIFTKNEVLLQNGKEIKLALQPIDPRSLLQGDFVELNYDIAHVTLPHVKDGEKVKLVLRPNKQGVYEYAKIYQEDDDWNKPYVSKKKDVVITGSYHDWGIQYGIEHYFIPEGTGSKVESEARFATVRVGKNGDTIVTKVGK</sequence>
<dbReference type="RefSeq" id="WP_034651266.1">
    <property type="nucleotide sequence ID" value="NZ_BCVB01000010.1"/>
</dbReference>
<protein>
    <submittedName>
        <fullName evidence="2">GDYXXLXY family protein</fullName>
    </submittedName>
</protein>
<evidence type="ECO:0000313" key="2">
    <source>
        <dbReference type="EMBL" id="AJI20171.1"/>
    </source>
</evidence>
<organism evidence="2 3">
    <name type="scientific">Priestia megaterium (strain ATCC 14581 / DSM 32 / CCUG 1817 / JCM 2506 / NBRC 15308 / NCIMB 9376 / NCTC 10342 / NRRL B-14308 / VKM B-512 / Ford 19)</name>
    <name type="common">Bacillus megaterium</name>
    <dbReference type="NCBI Taxonomy" id="1348623"/>
    <lineage>
        <taxon>Bacteria</taxon>
        <taxon>Bacillati</taxon>
        <taxon>Bacillota</taxon>
        <taxon>Bacilli</taxon>
        <taxon>Bacillales</taxon>
        <taxon>Bacillaceae</taxon>
        <taxon>Priestia</taxon>
    </lineage>
</organism>
<evidence type="ECO:0000259" key="1">
    <source>
        <dbReference type="Pfam" id="PF09925"/>
    </source>
</evidence>
<proteinExistence type="predicted"/>
<dbReference type="Proteomes" id="UP000031829">
    <property type="component" value="Chromosome"/>
</dbReference>
<gene>
    <name evidence="2" type="ORF">BG04_5237</name>
</gene>
<dbReference type="EMBL" id="CP009920">
    <property type="protein sequence ID" value="AJI20171.1"/>
    <property type="molecule type" value="Genomic_DNA"/>
</dbReference>
<reference evidence="2 3" key="1">
    <citation type="journal article" date="2015" name="Genome Announc.">
        <title>Complete genome sequences for 35 biothreat assay-relevant bacillus species.</title>
        <authorList>
            <person name="Johnson S.L."/>
            <person name="Daligault H.E."/>
            <person name="Davenport K.W."/>
            <person name="Jaissle J."/>
            <person name="Frey K.G."/>
            <person name="Ladner J.T."/>
            <person name="Broomall S.M."/>
            <person name="Bishop-Lilly K.A."/>
            <person name="Bruce D.C."/>
            <person name="Gibbons H.S."/>
            <person name="Coyne S.R."/>
            <person name="Lo C.C."/>
            <person name="Meincke L."/>
            <person name="Munk A.C."/>
            <person name="Koroleva G.I."/>
            <person name="Rosenzweig C.N."/>
            <person name="Palacios G.F."/>
            <person name="Redden C.L."/>
            <person name="Minogue T.D."/>
            <person name="Chain P.S."/>
        </authorList>
    </citation>
    <scope>NUCLEOTIDE SEQUENCE [LARGE SCALE GENOMIC DNA]</scope>
    <source>
        <strain evidence="3">ATCC 14581 / DSM 32 / JCM 2506 / NBRC 15308 / NCIMB 9376 / NCTC 10342 / NRRL B-14308 / VKM B-512</strain>
    </source>
</reference>
<accession>A0A0B6A9D8</accession>
<dbReference type="Pfam" id="PF14345">
    <property type="entry name" value="GDYXXLXY"/>
    <property type="match status" value="1"/>
</dbReference>
<evidence type="ECO:0000313" key="3">
    <source>
        <dbReference type="Proteomes" id="UP000031829"/>
    </source>
</evidence>
<name>A0A0B6A9D8_PRIM2</name>
<dbReference type="AlphaFoldDB" id="A0A0B6A9D8"/>
<dbReference type="HOGENOM" id="CLU_364029_0_0_9"/>
<dbReference type="InterPro" id="IPR025833">
    <property type="entry name" value="GDYXXLXY"/>
</dbReference>
<dbReference type="GeneID" id="93643191"/>
<dbReference type="KEGG" id="bmeg:BG04_5237"/>
<dbReference type="InterPro" id="IPR018677">
    <property type="entry name" value="DUF2157"/>
</dbReference>
<dbReference type="Pfam" id="PF09925">
    <property type="entry name" value="DUF2157"/>
    <property type="match status" value="1"/>
</dbReference>